<dbReference type="CDD" id="cd06263">
    <property type="entry name" value="MAM"/>
    <property type="match status" value="4"/>
</dbReference>
<dbReference type="SUPFAM" id="SSF49899">
    <property type="entry name" value="Concanavalin A-like lectins/glucanases"/>
    <property type="match status" value="4"/>
</dbReference>
<feature type="signal peptide" evidence="3">
    <location>
        <begin position="1"/>
        <end position="15"/>
    </location>
</feature>
<feature type="domain" description="MAM" evidence="4">
    <location>
        <begin position="35"/>
        <end position="201"/>
    </location>
</feature>
<dbReference type="SMART" id="SM00137">
    <property type="entry name" value="MAM"/>
    <property type="match status" value="4"/>
</dbReference>
<dbReference type="OrthoDB" id="412155at2759"/>
<dbReference type="Pfam" id="PF00629">
    <property type="entry name" value="MAM"/>
    <property type="match status" value="4"/>
</dbReference>
<proteinExistence type="predicted"/>
<keyword evidence="5" id="KW-0675">Receptor</keyword>
<dbReference type="InterPro" id="IPR002172">
    <property type="entry name" value="LDrepeatLR_classA_rpt"/>
</dbReference>
<evidence type="ECO:0000313" key="5">
    <source>
        <dbReference type="EMBL" id="RNA06020.1"/>
    </source>
</evidence>
<dbReference type="STRING" id="10195.A0A3M7Q3J1"/>
<dbReference type="Gene3D" id="2.60.120.200">
    <property type="match status" value="4"/>
</dbReference>
<dbReference type="SMART" id="SM00192">
    <property type="entry name" value="LDLa"/>
    <property type="match status" value="1"/>
</dbReference>
<dbReference type="PROSITE" id="PS50068">
    <property type="entry name" value="LDLRA_2"/>
    <property type="match status" value="1"/>
</dbReference>
<feature type="non-terminal residue" evidence="5">
    <location>
        <position position="772"/>
    </location>
</feature>
<comment type="caution">
    <text evidence="2">Lacks conserved residue(s) required for the propagation of feature annotation.</text>
</comment>
<organism evidence="5 6">
    <name type="scientific">Brachionus plicatilis</name>
    <name type="common">Marine rotifer</name>
    <name type="synonym">Brachionus muelleri</name>
    <dbReference type="NCBI Taxonomy" id="10195"/>
    <lineage>
        <taxon>Eukaryota</taxon>
        <taxon>Metazoa</taxon>
        <taxon>Spiralia</taxon>
        <taxon>Gnathifera</taxon>
        <taxon>Rotifera</taxon>
        <taxon>Eurotatoria</taxon>
        <taxon>Monogononta</taxon>
        <taxon>Pseudotrocha</taxon>
        <taxon>Ploima</taxon>
        <taxon>Brachionidae</taxon>
        <taxon>Brachionus</taxon>
    </lineage>
</organism>
<feature type="disulfide bond" evidence="2">
    <location>
        <begin position="568"/>
        <end position="583"/>
    </location>
</feature>
<feature type="domain" description="MAM" evidence="4">
    <location>
        <begin position="586"/>
        <end position="743"/>
    </location>
</feature>
<dbReference type="Proteomes" id="UP000276133">
    <property type="component" value="Unassembled WGS sequence"/>
</dbReference>
<evidence type="ECO:0000256" key="1">
    <source>
        <dbReference type="ARBA" id="ARBA00023157"/>
    </source>
</evidence>
<comment type="caution">
    <text evidence="5">The sequence shown here is derived from an EMBL/GenBank/DDBJ whole genome shotgun (WGS) entry which is preliminary data.</text>
</comment>
<feature type="chain" id="PRO_5018033720" evidence="3">
    <location>
        <begin position="16"/>
        <end position="772"/>
    </location>
</feature>
<dbReference type="PROSITE" id="PS50060">
    <property type="entry name" value="MAM_2"/>
    <property type="match status" value="4"/>
</dbReference>
<feature type="disulfide bond" evidence="2">
    <location>
        <begin position="556"/>
        <end position="574"/>
    </location>
</feature>
<dbReference type="Gene3D" id="4.10.400.10">
    <property type="entry name" value="Low-density Lipoprotein Receptor"/>
    <property type="match status" value="1"/>
</dbReference>
<keyword evidence="6" id="KW-1185">Reference proteome</keyword>
<dbReference type="GO" id="GO:0016020">
    <property type="term" value="C:membrane"/>
    <property type="evidence" value="ECO:0007669"/>
    <property type="project" value="InterPro"/>
</dbReference>
<evidence type="ECO:0000259" key="4">
    <source>
        <dbReference type="PROSITE" id="PS50060"/>
    </source>
</evidence>
<evidence type="ECO:0000256" key="3">
    <source>
        <dbReference type="SAM" id="SignalP"/>
    </source>
</evidence>
<dbReference type="SUPFAM" id="SSF57424">
    <property type="entry name" value="LDL receptor-like module"/>
    <property type="match status" value="1"/>
</dbReference>
<dbReference type="InterPro" id="IPR051560">
    <property type="entry name" value="MAM_domain-containing"/>
</dbReference>
<evidence type="ECO:0000313" key="6">
    <source>
        <dbReference type="Proteomes" id="UP000276133"/>
    </source>
</evidence>
<dbReference type="EMBL" id="REGN01007519">
    <property type="protein sequence ID" value="RNA06020.1"/>
    <property type="molecule type" value="Genomic_DNA"/>
</dbReference>
<dbReference type="PANTHER" id="PTHR23282">
    <property type="entry name" value="APICAL ENDOSOMAL GLYCOPROTEIN PRECURSOR"/>
    <property type="match status" value="1"/>
</dbReference>
<dbReference type="InterPro" id="IPR000998">
    <property type="entry name" value="MAM_dom"/>
</dbReference>
<accession>A0A3M7Q3J1</accession>
<protein>
    <submittedName>
        <fullName evidence="5">MAM and LDL-receptor class A domain-containing 1-like</fullName>
    </submittedName>
</protein>
<dbReference type="AlphaFoldDB" id="A0A3M7Q3J1"/>
<sequence length="772" mass="86261">MIKFVILSLIGYTLGQSISQTSSKPTTVTYPSVTLNCDFEKDFCNWKNHSNTNNFFWQRNKANELLDINGPLADHTLQSLNGHYIYIQSNPSRPQNDTTSIISPPLTIRYSSTTYCFKFWYHMYGEAINGLYVTLENMVTQNMTTIWSKKTTQGNRWRLGQTTLKLNAGNYRFVIQGVVGGNLLGDIAIDDVTASPGSCSTSTFCDFESEDVCGFASNPVGVFNWTWHQGSTATYGTGPSFDHTTFTTNGHYMFIESSYPRDQGDNAIIVSPTYRSYSAGTRCVEIWYHAYGSDVGSFNVYKLEKGSIQGKYEKLFSISGNQGNEWHVAQINFYVRSYQDYSIVFEGVVGDDGWYDYGWSGGKGDISIDDYELKEKACELMGDCDFEENTCAWKNAEQNADFEWVRNRGSTPSSFSGPTVDHTLATSLGTYLFIETSSQSKPDSKALMVSPVFDKFSSRCFEFYYHMKGSSSTLSVIQKGFRSYLNGTVVWKDSSSDKDTWQQALVSLPNNYSSNYILILEGKINGKNSGDIAVDDLKILSGNLCPSPESQCAFQCPDGKCLAERKICNFVQDCSGGEDELECGNNKVDFELATNNWNDTSGSSMLKWDRKNNGIGNEPLTDHTLGTSSGFFMLLGSNSNGTSEKSAQFSSPMMRDSSSGCQMKFWYQINEKNAGGIEVYIRVGSQKSKALRVDKQTYNQWTQAIVNIGRYLSDFQILTEGYRNPRTTGSVAFDDIDFLNCGIKIKNVSCGYSETKCDNKNCVSTSRLCDFN</sequence>
<evidence type="ECO:0000256" key="2">
    <source>
        <dbReference type="PROSITE-ProRule" id="PRU00124"/>
    </source>
</evidence>
<dbReference type="InterPro" id="IPR023415">
    <property type="entry name" value="LDLR_class-A_CS"/>
</dbReference>
<gene>
    <name evidence="5" type="ORF">BpHYR1_048662</name>
</gene>
<dbReference type="InterPro" id="IPR036055">
    <property type="entry name" value="LDL_receptor-like_sf"/>
</dbReference>
<feature type="domain" description="MAM" evidence="4">
    <location>
        <begin position="203"/>
        <end position="380"/>
    </location>
</feature>
<keyword evidence="1 2" id="KW-1015">Disulfide bond</keyword>
<dbReference type="PROSITE" id="PS01209">
    <property type="entry name" value="LDLRA_1"/>
    <property type="match status" value="1"/>
</dbReference>
<keyword evidence="3" id="KW-0732">Signal</keyword>
<dbReference type="InterPro" id="IPR013320">
    <property type="entry name" value="ConA-like_dom_sf"/>
</dbReference>
<dbReference type="CDD" id="cd00112">
    <property type="entry name" value="LDLa"/>
    <property type="match status" value="1"/>
</dbReference>
<feature type="domain" description="MAM" evidence="4">
    <location>
        <begin position="382"/>
        <end position="547"/>
    </location>
</feature>
<reference evidence="5 6" key="1">
    <citation type="journal article" date="2018" name="Sci. Rep.">
        <title>Genomic signatures of local adaptation to the degree of environmental predictability in rotifers.</title>
        <authorList>
            <person name="Franch-Gras L."/>
            <person name="Hahn C."/>
            <person name="Garcia-Roger E.M."/>
            <person name="Carmona M.J."/>
            <person name="Serra M."/>
            <person name="Gomez A."/>
        </authorList>
    </citation>
    <scope>NUCLEOTIDE SEQUENCE [LARGE SCALE GENOMIC DNA]</scope>
    <source>
        <strain evidence="5">HYR1</strain>
    </source>
</reference>
<name>A0A3M7Q3J1_BRAPC</name>
<dbReference type="PANTHER" id="PTHR23282:SF146">
    <property type="entry name" value="RT07201P-RELATED"/>
    <property type="match status" value="1"/>
</dbReference>